<keyword evidence="5" id="KW-0175">Coiled coil</keyword>
<dbReference type="EMBL" id="FJUY01000006">
    <property type="protein sequence ID" value="CZT18817.1"/>
    <property type="molecule type" value="Genomic_DNA"/>
</dbReference>
<protein>
    <recommendedName>
        <fullName evidence="12">MOZ protein represents a chromatin-associated acetyltransferase</fullName>
    </recommendedName>
</protein>
<evidence type="ECO:0000313" key="11">
    <source>
        <dbReference type="Proteomes" id="UP000225277"/>
    </source>
</evidence>
<feature type="compositionally biased region" description="Basic and acidic residues" evidence="8">
    <location>
        <begin position="164"/>
        <end position="182"/>
    </location>
</feature>
<dbReference type="AlphaFoldDB" id="A0A2D3V2A8"/>
<evidence type="ECO:0000256" key="3">
    <source>
        <dbReference type="ARBA" id="ARBA00022692"/>
    </source>
</evidence>
<keyword evidence="11" id="KW-1185">Reference proteome</keyword>
<evidence type="ECO:0000256" key="1">
    <source>
        <dbReference type="ARBA" id="ARBA00004173"/>
    </source>
</evidence>
<comment type="subcellular location">
    <subcellularLocation>
        <location evidence="2">Membrane</location>
    </subcellularLocation>
    <subcellularLocation>
        <location evidence="1">Mitochondrion</location>
    </subcellularLocation>
</comment>
<gene>
    <name evidence="10" type="ORF">RCC_04661</name>
</gene>
<keyword evidence="4 9" id="KW-1133">Transmembrane helix</keyword>
<dbReference type="GO" id="GO:0016020">
    <property type="term" value="C:membrane"/>
    <property type="evidence" value="ECO:0007669"/>
    <property type="project" value="UniProtKB-SubCell"/>
</dbReference>
<keyword evidence="6" id="KW-0496">Mitochondrion</keyword>
<feature type="region of interest" description="Disordered" evidence="8">
    <location>
        <begin position="31"/>
        <end position="77"/>
    </location>
</feature>
<dbReference type="Proteomes" id="UP000225277">
    <property type="component" value="Unassembled WGS sequence"/>
</dbReference>
<keyword evidence="7 9" id="KW-0472">Membrane</keyword>
<evidence type="ECO:0000256" key="5">
    <source>
        <dbReference type="ARBA" id="ARBA00023054"/>
    </source>
</evidence>
<dbReference type="STRING" id="112498.A0A2D3V2A8"/>
<dbReference type="InterPro" id="IPR024461">
    <property type="entry name" value="CCDC90-like"/>
</dbReference>
<sequence>MAGPRLPFLWPMLAKGGLEISNPALRSAKAAGRIRALHSTPKRRQADAPSQRYGTANQPPDHLGGGKVVPVTPKPTEQAKALPKIGEKLQHDGEVENGQAEKNPTTVDENATVKSAGKSSGSLNAASSEKPVESLLETIPEQQSKDQQSTTSSSSTDKPNPTPKVDDHAPPVKPPHMDTPRHVHHFDSYSLVQQLEDSGWTEDQAITVMKAMRLMLSENIDLAREALVSKSQVENETYLFRAACAELKTEVTSRRKSEQEKMRTERTQLQHEMEILNQKLGQESAAMKDELRGMFDDRKMAVRNEQRNTESKVQKLNYQITVDLQADAKSEVEGLRWVMTRRVIIALGSVIFMVVGSLKLASSVIQDQEAEAKRRGKMRSGGTQTDGGPGGGGGGGGNGGYRDSGNQGLSPGDVFIKESGENPALITLG</sequence>
<dbReference type="PANTHER" id="PTHR14360:SF12">
    <property type="entry name" value="MOZ PROTEIN REPRESENTS A CHROMATIN-ASSOCIATED ACETYLTRANSFERASE"/>
    <property type="match status" value="1"/>
</dbReference>
<feature type="transmembrane region" description="Helical" evidence="9">
    <location>
        <begin position="343"/>
        <end position="365"/>
    </location>
</feature>
<evidence type="ECO:0000256" key="9">
    <source>
        <dbReference type="SAM" id="Phobius"/>
    </source>
</evidence>
<dbReference type="Gene3D" id="1.20.5.340">
    <property type="match status" value="1"/>
</dbReference>
<feature type="region of interest" description="Disordered" evidence="8">
    <location>
        <begin position="371"/>
        <end position="429"/>
    </location>
</feature>
<evidence type="ECO:0000256" key="2">
    <source>
        <dbReference type="ARBA" id="ARBA00004370"/>
    </source>
</evidence>
<keyword evidence="3 9" id="KW-0812">Transmembrane</keyword>
<evidence type="ECO:0000256" key="8">
    <source>
        <dbReference type="SAM" id="MobiDB-lite"/>
    </source>
</evidence>
<evidence type="ECO:0000313" key="10">
    <source>
        <dbReference type="EMBL" id="CZT18817.1"/>
    </source>
</evidence>
<feature type="compositionally biased region" description="Low complexity" evidence="8">
    <location>
        <begin position="145"/>
        <end position="158"/>
    </location>
</feature>
<reference evidence="10 11" key="1">
    <citation type="submission" date="2016-03" db="EMBL/GenBank/DDBJ databases">
        <authorList>
            <person name="Ploux O."/>
        </authorList>
    </citation>
    <scope>NUCLEOTIDE SEQUENCE [LARGE SCALE GENOMIC DNA]</scope>
    <source>
        <strain evidence="10 11">URUG2</strain>
    </source>
</reference>
<proteinExistence type="predicted"/>
<dbReference type="Pfam" id="PF07798">
    <property type="entry name" value="CCDC90-like"/>
    <property type="match status" value="1"/>
</dbReference>
<dbReference type="OrthoDB" id="5424147at2759"/>
<name>A0A2D3V2A8_9PEZI</name>
<feature type="compositionally biased region" description="Polar residues" evidence="8">
    <location>
        <begin position="100"/>
        <end position="127"/>
    </location>
</feature>
<dbReference type="GO" id="GO:0005739">
    <property type="term" value="C:mitochondrion"/>
    <property type="evidence" value="ECO:0007669"/>
    <property type="project" value="UniProtKB-SubCell"/>
</dbReference>
<evidence type="ECO:0000256" key="7">
    <source>
        <dbReference type="ARBA" id="ARBA00023136"/>
    </source>
</evidence>
<feature type="compositionally biased region" description="Gly residues" evidence="8">
    <location>
        <begin position="384"/>
        <end position="402"/>
    </location>
</feature>
<dbReference type="GeneID" id="35599834"/>
<accession>A0A2D3V2A8</accession>
<feature type="region of interest" description="Disordered" evidence="8">
    <location>
        <begin position="92"/>
        <end position="182"/>
    </location>
</feature>
<evidence type="ECO:0008006" key="12">
    <source>
        <dbReference type="Google" id="ProtNLM"/>
    </source>
</evidence>
<dbReference type="PANTHER" id="PTHR14360">
    <property type="entry name" value="PROTEIN FMP32, MITOCHONDRIAL"/>
    <property type="match status" value="1"/>
</dbReference>
<evidence type="ECO:0000256" key="4">
    <source>
        <dbReference type="ARBA" id="ARBA00022989"/>
    </source>
</evidence>
<dbReference type="RefSeq" id="XP_023625707.1">
    <property type="nucleotide sequence ID" value="XM_023769939.1"/>
</dbReference>
<evidence type="ECO:0000256" key="6">
    <source>
        <dbReference type="ARBA" id="ARBA00023128"/>
    </source>
</evidence>
<organism evidence="10 11">
    <name type="scientific">Ramularia collo-cygni</name>
    <dbReference type="NCBI Taxonomy" id="112498"/>
    <lineage>
        <taxon>Eukaryota</taxon>
        <taxon>Fungi</taxon>
        <taxon>Dikarya</taxon>
        <taxon>Ascomycota</taxon>
        <taxon>Pezizomycotina</taxon>
        <taxon>Dothideomycetes</taxon>
        <taxon>Dothideomycetidae</taxon>
        <taxon>Mycosphaerellales</taxon>
        <taxon>Mycosphaerellaceae</taxon>
        <taxon>Ramularia</taxon>
    </lineage>
</organism>